<name>A0AAV7QUN6_PLEWA</name>
<sequence>MHIAARTEVRRKGVGQYGPCHCLGGGFIAVGTPTEKRTYQSPTVKTAGLCQATEVESWFSETEEVVKTHEELLATLQRLVNQLDASAEDTEGR</sequence>
<evidence type="ECO:0000313" key="2">
    <source>
        <dbReference type="EMBL" id="KAJ1142900.1"/>
    </source>
</evidence>
<evidence type="ECO:0000256" key="1">
    <source>
        <dbReference type="SAM" id="Coils"/>
    </source>
</evidence>
<accession>A0AAV7QUN6</accession>
<comment type="caution">
    <text evidence="2">The sequence shown here is derived from an EMBL/GenBank/DDBJ whole genome shotgun (WGS) entry which is preliminary data.</text>
</comment>
<feature type="coiled-coil region" evidence="1">
    <location>
        <begin position="66"/>
        <end position="93"/>
    </location>
</feature>
<gene>
    <name evidence="2" type="ORF">NDU88_009212</name>
</gene>
<evidence type="ECO:0000313" key="3">
    <source>
        <dbReference type="Proteomes" id="UP001066276"/>
    </source>
</evidence>
<dbReference type="EMBL" id="JANPWB010000010">
    <property type="protein sequence ID" value="KAJ1142900.1"/>
    <property type="molecule type" value="Genomic_DNA"/>
</dbReference>
<proteinExistence type="predicted"/>
<dbReference type="Proteomes" id="UP001066276">
    <property type="component" value="Chromosome 6"/>
</dbReference>
<keyword evidence="3" id="KW-1185">Reference proteome</keyword>
<dbReference type="AlphaFoldDB" id="A0AAV7QUN6"/>
<reference evidence="2" key="1">
    <citation type="journal article" date="2022" name="bioRxiv">
        <title>Sequencing and chromosome-scale assembly of the giantPleurodeles waltlgenome.</title>
        <authorList>
            <person name="Brown T."/>
            <person name="Elewa A."/>
            <person name="Iarovenko S."/>
            <person name="Subramanian E."/>
            <person name="Araus A.J."/>
            <person name="Petzold A."/>
            <person name="Susuki M."/>
            <person name="Suzuki K.-i.T."/>
            <person name="Hayashi T."/>
            <person name="Toyoda A."/>
            <person name="Oliveira C."/>
            <person name="Osipova E."/>
            <person name="Leigh N.D."/>
            <person name="Simon A."/>
            <person name="Yun M.H."/>
        </authorList>
    </citation>
    <scope>NUCLEOTIDE SEQUENCE</scope>
    <source>
        <strain evidence="2">20211129_DDA</strain>
        <tissue evidence="2">Liver</tissue>
    </source>
</reference>
<keyword evidence="1" id="KW-0175">Coiled coil</keyword>
<protein>
    <submittedName>
        <fullName evidence="2">Uncharacterized protein</fullName>
    </submittedName>
</protein>
<organism evidence="2 3">
    <name type="scientific">Pleurodeles waltl</name>
    <name type="common">Iberian ribbed newt</name>
    <dbReference type="NCBI Taxonomy" id="8319"/>
    <lineage>
        <taxon>Eukaryota</taxon>
        <taxon>Metazoa</taxon>
        <taxon>Chordata</taxon>
        <taxon>Craniata</taxon>
        <taxon>Vertebrata</taxon>
        <taxon>Euteleostomi</taxon>
        <taxon>Amphibia</taxon>
        <taxon>Batrachia</taxon>
        <taxon>Caudata</taxon>
        <taxon>Salamandroidea</taxon>
        <taxon>Salamandridae</taxon>
        <taxon>Pleurodelinae</taxon>
        <taxon>Pleurodeles</taxon>
    </lineage>
</organism>